<name>A0A8D9F3Z2_9HEMI</name>
<keyword evidence="1" id="KW-0175">Coiled coil</keyword>
<protein>
    <recommendedName>
        <fullName evidence="4">OSK domain-containing protein</fullName>
    </recommendedName>
</protein>
<dbReference type="EMBL" id="HBUF01603299">
    <property type="protein sequence ID" value="CAG6776788.1"/>
    <property type="molecule type" value="Transcribed_RNA"/>
</dbReference>
<organism evidence="3">
    <name type="scientific">Cacopsylla melanoneura</name>
    <dbReference type="NCBI Taxonomy" id="428564"/>
    <lineage>
        <taxon>Eukaryota</taxon>
        <taxon>Metazoa</taxon>
        <taxon>Ecdysozoa</taxon>
        <taxon>Arthropoda</taxon>
        <taxon>Hexapoda</taxon>
        <taxon>Insecta</taxon>
        <taxon>Pterygota</taxon>
        <taxon>Neoptera</taxon>
        <taxon>Paraneoptera</taxon>
        <taxon>Hemiptera</taxon>
        <taxon>Sternorrhyncha</taxon>
        <taxon>Psylloidea</taxon>
        <taxon>Psyllidae</taxon>
        <taxon>Psyllinae</taxon>
        <taxon>Cacopsylla</taxon>
    </lineage>
</organism>
<reference evidence="3" key="1">
    <citation type="submission" date="2021-05" db="EMBL/GenBank/DDBJ databases">
        <authorList>
            <person name="Alioto T."/>
            <person name="Alioto T."/>
            <person name="Gomez Garrido J."/>
        </authorList>
    </citation>
    <scope>NUCLEOTIDE SEQUENCE</scope>
</reference>
<evidence type="ECO:0000256" key="1">
    <source>
        <dbReference type="SAM" id="Coils"/>
    </source>
</evidence>
<dbReference type="AlphaFoldDB" id="A0A8D9F3Z2"/>
<feature type="region of interest" description="Disordered" evidence="2">
    <location>
        <begin position="93"/>
        <end position="126"/>
    </location>
</feature>
<dbReference type="SUPFAM" id="SSF52266">
    <property type="entry name" value="SGNH hydrolase"/>
    <property type="match status" value="1"/>
</dbReference>
<sequence length="549" mass="61386">MGELKVPPVDCNKSSLDKTLELKQRLRPKANKQNYVSLNRNSVTSSRAKASLAPNTKQVTTKKANIKDINSTNNKKVTKSNSKVIPNSVKLNETPKVVQTTVTNSKDKPESKAASPPRPQVPKPADRNISIYDLAIDGPGSSHDKGGTRFFSHDEWRTMKEGLVNKILEQEIELNQLRDKVSSYETMLMLMNNDRNHPADKAPVPKKPPQPPLQPPIGSSLKIALHDHTCHLIGDSHVRGLARELSSILPRSCRAEGVFVPGVGFHGLANQHAQFPRLVTPSTEDSIVVMCGTNDVCSEDWATIQNALDILISKFKSCKIVCVVGVPLRYDNKKLNYHIKRFNLKLRYYFQSKLFNFHFLDPNRFIKPKDYGKDGIHLNKYGKSKLCKRIRMAIADEKLATMLCPPTPSPPSCENWLLSEPVRDELPIQDNASIIICDDLIDLTDPPQPDTEDQESFFSKVMTNTVLFPDTSVNNYTSNAEAKCQTPYTYSTPCPINSGNRYYQLTQVSLNSFTNNASYCSPLSTTTNQQNLGQQNLGFQNVDQTNSVI</sequence>
<dbReference type="GO" id="GO:0016788">
    <property type="term" value="F:hydrolase activity, acting on ester bonds"/>
    <property type="evidence" value="ECO:0007669"/>
    <property type="project" value="InterPro"/>
</dbReference>
<evidence type="ECO:0000313" key="3">
    <source>
        <dbReference type="EMBL" id="CAG6776788.1"/>
    </source>
</evidence>
<dbReference type="InterPro" id="IPR001087">
    <property type="entry name" value="GDSL"/>
</dbReference>
<feature type="coiled-coil region" evidence="1">
    <location>
        <begin position="160"/>
        <end position="194"/>
    </location>
</feature>
<evidence type="ECO:0000256" key="2">
    <source>
        <dbReference type="SAM" id="MobiDB-lite"/>
    </source>
</evidence>
<dbReference type="InterPro" id="IPR036514">
    <property type="entry name" value="SGNH_hydro_sf"/>
</dbReference>
<dbReference type="Gene3D" id="3.40.50.1110">
    <property type="entry name" value="SGNH hydrolase"/>
    <property type="match status" value="1"/>
</dbReference>
<evidence type="ECO:0008006" key="4">
    <source>
        <dbReference type="Google" id="ProtNLM"/>
    </source>
</evidence>
<accession>A0A8D9F3Z2</accession>
<feature type="region of interest" description="Disordered" evidence="2">
    <location>
        <begin position="27"/>
        <end position="61"/>
    </location>
</feature>
<dbReference type="CDD" id="cd00229">
    <property type="entry name" value="SGNH_hydrolase"/>
    <property type="match status" value="1"/>
</dbReference>
<proteinExistence type="predicted"/>
<dbReference type="Pfam" id="PF00657">
    <property type="entry name" value="Lipase_GDSL"/>
    <property type="match status" value="1"/>
</dbReference>
<feature type="compositionally biased region" description="Polar residues" evidence="2">
    <location>
        <begin position="31"/>
        <end position="61"/>
    </location>
</feature>
<feature type="region of interest" description="Disordered" evidence="2">
    <location>
        <begin position="194"/>
        <end position="213"/>
    </location>
</feature>